<accession>A0A371GBI4</accession>
<reference evidence="2" key="1">
    <citation type="submission" date="2018-05" db="EMBL/GenBank/DDBJ databases">
        <title>Draft genome of Mucuna pruriens seed.</title>
        <authorList>
            <person name="Nnadi N.E."/>
            <person name="Vos R."/>
            <person name="Hasami M.H."/>
            <person name="Devisetty U.K."/>
            <person name="Aguiy J.C."/>
        </authorList>
    </citation>
    <scope>NUCLEOTIDE SEQUENCE [LARGE SCALE GENOMIC DNA]</scope>
    <source>
        <strain evidence="2">JCA_2017</strain>
    </source>
</reference>
<dbReference type="Proteomes" id="UP000257109">
    <property type="component" value="Unassembled WGS sequence"/>
</dbReference>
<feature type="region of interest" description="Disordered" evidence="1">
    <location>
        <begin position="121"/>
        <end position="158"/>
    </location>
</feature>
<protein>
    <submittedName>
        <fullName evidence="2">Uncharacterized protein</fullName>
    </submittedName>
</protein>
<keyword evidence="3" id="KW-1185">Reference proteome</keyword>
<gene>
    <name evidence="2" type="ORF">CR513_30548</name>
</gene>
<feature type="non-terminal residue" evidence="2">
    <location>
        <position position="1"/>
    </location>
</feature>
<organism evidence="2 3">
    <name type="scientific">Mucuna pruriens</name>
    <name type="common">Velvet bean</name>
    <name type="synonym">Dolichos pruriens</name>
    <dbReference type="NCBI Taxonomy" id="157652"/>
    <lineage>
        <taxon>Eukaryota</taxon>
        <taxon>Viridiplantae</taxon>
        <taxon>Streptophyta</taxon>
        <taxon>Embryophyta</taxon>
        <taxon>Tracheophyta</taxon>
        <taxon>Spermatophyta</taxon>
        <taxon>Magnoliopsida</taxon>
        <taxon>eudicotyledons</taxon>
        <taxon>Gunneridae</taxon>
        <taxon>Pentapetalae</taxon>
        <taxon>rosids</taxon>
        <taxon>fabids</taxon>
        <taxon>Fabales</taxon>
        <taxon>Fabaceae</taxon>
        <taxon>Papilionoideae</taxon>
        <taxon>50 kb inversion clade</taxon>
        <taxon>NPAAA clade</taxon>
        <taxon>indigoferoid/millettioid clade</taxon>
        <taxon>Phaseoleae</taxon>
        <taxon>Mucuna</taxon>
    </lineage>
</organism>
<feature type="compositionally biased region" description="Pro residues" evidence="1">
    <location>
        <begin position="149"/>
        <end position="158"/>
    </location>
</feature>
<name>A0A371GBI4_MUCPR</name>
<evidence type="ECO:0000313" key="3">
    <source>
        <dbReference type="Proteomes" id="UP000257109"/>
    </source>
</evidence>
<evidence type="ECO:0000313" key="2">
    <source>
        <dbReference type="EMBL" id="RDX87918.1"/>
    </source>
</evidence>
<evidence type="ECO:0000256" key="1">
    <source>
        <dbReference type="SAM" id="MobiDB-lite"/>
    </source>
</evidence>
<dbReference type="AlphaFoldDB" id="A0A371GBI4"/>
<comment type="caution">
    <text evidence="2">The sequence shown here is derived from an EMBL/GenBank/DDBJ whole genome shotgun (WGS) entry which is preliminary data.</text>
</comment>
<dbReference type="EMBL" id="QJKJ01006097">
    <property type="protein sequence ID" value="RDX87918.1"/>
    <property type="molecule type" value="Genomic_DNA"/>
</dbReference>
<sequence>MWSRKRLRIERLKVVRGDRFARHCTLVDLILSILAIDNEPSPFFHGDRCGRQNPLNSHPSETESSLTLTHLKSSQSNSIASNSALSRDHVGFISAETESDQSLLRAIYLMHVKMTKYELITPRRDNKRSRQASQGCSRHQRLASGWSIDPPPGKIIKD</sequence>
<proteinExistence type="predicted"/>